<feature type="domain" description="Hypervirulence associated protein TUDOR" evidence="1">
    <location>
        <begin position="6"/>
        <end position="63"/>
    </location>
</feature>
<evidence type="ECO:0000259" key="1">
    <source>
        <dbReference type="Pfam" id="PF11160"/>
    </source>
</evidence>
<evidence type="ECO:0000313" key="2">
    <source>
        <dbReference type="EMBL" id="ADV65691.1"/>
    </source>
</evidence>
<proteinExistence type="predicted"/>
<dbReference type="InterPro" id="IPR021331">
    <property type="entry name" value="Hva1_TUDOR"/>
</dbReference>
<dbReference type="Gene3D" id="2.30.30.1060">
    <property type="match status" value="1"/>
</dbReference>
<accession>E8U3Z7</accession>
<dbReference type="RefSeq" id="WP_013555196.1">
    <property type="nucleotide sequence ID" value="NC_014958.1"/>
</dbReference>
<dbReference type="AlphaFoldDB" id="E8U3Z7"/>
<dbReference type="EMBL" id="CP002454">
    <property type="protein sequence ID" value="ADV65691.1"/>
    <property type="molecule type" value="Genomic_DNA"/>
</dbReference>
<dbReference type="OrthoDB" id="71751at2"/>
<gene>
    <name evidence="2" type="ordered locus">Deima_0027</name>
</gene>
<dbReference type="KEGG" id="dmr:Deima_0027"/>
<organism evidence="2 3">
    <name type="scientific">Deinococcus maricopensis (strain DSM 21211 / LMG 22137 / NRRL B-23946 / LB-34)</name>
    <dbReference type="NCBI Taxonomy" id="709986"/>
    <lineage>
        <taxon>Bacteria</taxon>
        <taxon>Thermotogati</taxon>
        <taxon>Deinococcota</taxon>
        <taxon>Deinococci</taxon>
        <taxon>Deinococcales</taxon>
        <taxon>Deinococcaceae</taxon>
        <taxon>Deinococcus</taxon>
    </lineage>
</organism>
<dbReference type="Pfam" id="PF11160">
    <property type="entry name" value="Hva1_TUDOR"/>
    <property type="match status" value="1"/>
</dbReference>
<dbReference type="HOGENOM" id="CLU_180079_1_1_0"/>
<evidence type="ECO:0000313" key="3">
    <source>
        <dbReference type="Proteomes" id="UP000008635"/>
    </source>
</evidence>
<reference evidence="2 3" key="1">
    <citation type="journal article" date="2011" name="Stand. Genomic Sci.">
        <title>Complete genome sequence of Deinococcus maricopensis type strain (LB-34).</title>
        <authorList>
            <person name="Pukall R."/>
            <person name="Zeytun A."/>
            <person name="Lucas S."/>
            <person name="Lapidus A."/>
            <person name="Hammon N."/>
            <person name="Deshpande S."/>
            <person name="Nolan M."/>
            <person name="Cheng J.F."/>
            <person name="Pitluck S."/>
            <person name="Liolios K."/>
            <person name="Pagani I."/>
            <person name="Mikhailova N."/>
            <person name="Ivanova N."/>
            <person name="Mavromatis K."/>
            <person name="Pati A."/>
            <person name="Tapia R."/>
            <person name="Han C."/>
            <person name="Goodwin L."/>
            <person name="Chen A."/>
            <person name="Palaniappan K."/>
            <person name="Land M."/>
            <person name="Hauser L."/>
            <person name="Chang Y.J."/>
            <person name="Jeffries C.D."/>
            <person name="Brambilla E.M."/>
            <person name="Rohde M."/>
            <person name="Goker M."/>
            <person name="Detter J.C."/>
            <person name="Woyke T."/>
            <person name="Bristow J."/>
            <person name="Eisen J.A."/>
            <person name="Markowitz V."/>
            <person name="Hugenholtz P."/>
            <person name="Kyrpides N.C."/>
            <person name="Klenk H.P."/>
        </authorList>
    </citation>
    <scope>NUCLEOTIDE SEQUENCE [LARGE SCALE GENOMIC DNA]</scope>
    <source>
        <strain evidence="3">DSM 21211 / LMG 22137 / NRRL B-23946 / LB-34</strain>
    </source>
</reference>
<reference evidence="3" key="2">
    <citation type="submission" date="2011-01" db="EMBL/GenBank/DDBJ databases">
        <title>The complete genome of Deinococcus maricopensis DSM 21211.</title>
        <authorList>
            <consortium name="US DOE Joint Genome Institute (JGI-PGF)"/>
            <person name="Lucas S."/>
            <person name="Copeland A."/>
            <person name="Lapidus A."/>
            <person name="Goodwin L."/>
            <person name="Pitluck S."/>
            <person name="Kyrpides N."/>
            <person name="Mavromatis K."/>
            <person name="Pagani I."/>
            <person name="Ivanova N."/>
            <person name="Ovchinnikova G."/>
            <person name="Zeytun A."/>
            <person name="Detter J.C."/>
            <person name="Han C."/>
            <person name="Land M."/>
            <person name="Hauser L."/>
            <person name="Markowitz V."/>
            <person name="Cheng J.-F."/>
            <person name="Hugenholtz P."/>
            <person name="Woyke T."/>
            <person name="Wu D."/>
            <person name="Pukall R."/>
            <person name="Gehrich-Schroeter G."/>
            <person name="Brambilla E."/>
            <person name="Klenk H.-P."/>
            <person name="Eisen J.A."/>
        </authorList>
    </citation>
    <scope>NUCLEOTIDE SEQUENCE [LARGE SCALE GENOMIC DNA]</scope>
    <source>
        <strain evidence="3">DSM 21211 / LMG 22137 / NRRL B-23946 / LB-34</strain>
    </source>
</reference>
<keyword evidence="3" id="KW-1185">Reference proteome</keyword>
<sequence length="66" mass="7422">MALNVGDHVTWRSHNGEAHGRIIKVAHQDGEVNGFHYHATHDDPRYIVETDDGRRAAHTAGALRKR</sequence>
<name>E8U3Z7_DEIML</name>
<dbReference type="STRING" id="709986.Deima_0027"/>
<dbReference type="Proteomes" id="UP000008635">
    <property type="component" value="Chromosome"/>
</dbReference>
<protein>
    <recommendedName>
        <fullName evidence="1">Hypervirulence associated protein TUDOR domain-containing protein</fullName>
    </recommendedName>
</protein>